<protein>
    <submittedName>
        <fullName evidence="1">Uncharacterized protein</fullName>
    </submittedName>
</protein>
<gene>
    <name evidence="1" type="ORF">LCGC14_0890590</name>
</gene>
<proteinExistence type="predicted"/>
<organism evidence="1">
    <name type="scientific">marine sediment metagenome</name>
    <dbReference type="NCBI Taxonomy" id="412755"/>
    <lineage>
        <taxon>unclassified sequences</taxon>
        <taxon>metagenomes</taxon>
        <taxon>ecological metagenomes</taxon>
    </lineage>
</organism>
<reference evidence="1" key="1">
    <citation type="journal article" date="2015" name="Nature">
        <title>Complex archaea that bridge the gap between prokaryotes and eukaryotes.</title>
        <authorList>
            <person name="Spang A."/>
            <person name="Saw J.H."/>
            <person name="Jorgensen S.L."/>
            <person name="Zaremba-Niedzwiedzka K."/>
            <person name="Martijn J."/>
            <person name="Lind A.E."/>
            <person name="van Eijk R."/>
            <person name="Schleper C."/>
            <person name="Guy L."/>
            <person name="Ettema T.J."/>
        </authorList>
    </citation>
    <scope>NUCLEOTIDE SEQUENCE</scope>
</reference>
<name>A0A0F9PK46_9ZZZZ</name>
<dbReference type="AlphaFoldDB" id="A0A0F9PK46"/>
<sequence>MAKQDEIREGMEFICESGFGLDWNSSVYLVDTILEYQKDNSVVINVENELPPTPQILKDSYGFPLGTRLYKEVAEHLIKAGYVATESLIESDCKGIDGKPYIVGSSGMGSAVEPLIKVKDGRTL</sequence>
<dbReference type="EMBL" id="LAZR01002850">
    <property type="protein sequence ID" value="KKN24857.1"/>
    <property type="molecule type" value="Genomic_DNA"/>
</dbReference>
<comment type="caution">
    <text evidence="1">The sequence shown here is derived from an EMBL/GenBank/DDBJ whole genome shotgun (WGS) entry which is preliminary data.</text>
</comment>
<evidence type="ECO:0000313" key="1">
    <source>
        <dbReference type="EMBL" id="KKN24857.1"/>
    </source>
</evidence>
<accession>A0A0F9PK46</accession>